<evidence type="ECO:0000313" key="3">
    <source>
        <dbReference type="EMBL" id="CAH3145204.1"/>
    </source>
</evidence>
<name>A0ABN8PKH7_9CNID</name>
<evidence type="ECO:0000259" key="2">
    <source>
        <dbReference type="Pfam" id="PF00060"/>
    </source>
</evidence>
<evidence type="ECO:0000313" key="4">
    <source>
        <dbReference type="Proteomes" id="UP001159405"/>
    </source>
</evidence>
<keyword evidence="1" id="KW-0812">Transmembrane</keyword>
<gene>
    <name evidence="3" type="ORF">PLOB_00044413</name>
</gene>
<comment type="caution">
    <text evidence="3">The sequence shown here is derived from an EMBL/GenBank/DDBJ whole genome shotgun (WGS) entry which is preliminary data.</text>
</comment>
<keyword evidence="1" id="KW-1133">Transmembrane helix</keyword>
<feature type="domain" description="Ionotropic glutamate receptor C-terminal" evidence="2">
    <location>
        <begin position="27"/>
        <end position="99"/>
    </location>
</feature>
<keyword evidence="1" id="KW-0472">Membrane</keyword>
<dbReference type="Proteomes" id="UP001159405">
    <property type="component" value="Unassembled WGS sequence"/>
</dbReference>
<protein>
    <recommendedName>
        <fullName evidence="2">Ionotropic glutamate receptor C-terminal domain-containing protein</fullName>
    </recommendedName>
</protein>
<keyword evidence="4" id="KW-1185">Reference proteome</keyword>
<sequence length="101" mass="11949">MQFTMSLITKKLHTNDDDLTTFMLPYSTEVWLLTLMCLLLVAVLMYLVNFFSPYGHRSRHRHRHHAETGEEFDFYNSLWFYLACMLQQGADQTPKSFSGDF</sequence>
<organism evidence="3 4">
    <name type="scientific">Porites lobata</name>
    <dbReference type="NCBI Taxonomy" id="104759"/>
    <lineage>
        <taxon>Eukaryota</taxon>
        <taxon>Metazoa</taxon>
        <taxon>Cnidaria</taxon>
        <taxon>Anthozoa</taxon>
        <taxon>Hexacorallia</taxon>
        <taxon>Scleractinia</taxon>
        <taxon>Fungiina</taxon>
        <taxon>Poritidae</taxon>
        <taxon>Porites</taxon>
    </lineage>
</organism>
<dbReference type="Pfam" id="PF00060">
    <property type="entry name" value="Lig_chan"/>
    <property type="match status" value="1"/>
</dbReference>
<dbReference type="InterPro" id="IPR001320">
    <property type="entry name" value="Iontro_rcpt_C"/>
</dbReference>
<reference evidence="3 4" key="1">
    <citation type="submission" date="2022-05" db="EMBL/GenBank/DDBJ databases">
        <authorList>
            <consortium name="Genoscope - CEA"/>
            <person name="William W."/>
        </authorList>
    </citation>
    <scope>NUCLEOTIDE SEQUENCE [LARGE SCALE GENOMIC DNA]</scope>
</reference>
<proteinExistence type="predicted"/>
<dbReference type="Gene3D" id="1.10.287.70">
    <property type="match status" value="1"/>
</dbReference>
<evidence type="ECO:0000256" key="1">
    <source>
        <dbReference type="SAM" id="Phobius"/>
    </source>
</evidence>
<dbReference type="EMBL" id="CALNXK010000075">
    <property type="protein sequence ID" value="CAH3145204.1"/>
    <property type="molecule type" value="Genomic_DNA"/>
</dbReference>
<feature type="transmembrane region" description="Helical" evidence="1">
    <location>
        <begin position="30"/>
        <end position="51"/>
    </location>
</feature>
<accession>A0ABN8PKH7</accession>